<evidence type="ECO:0000256" key="7">
    <source>
        <dbReference type="RuleBase" id="RU364069"/>
    </source>
</evidence>
<comment type="similarity">
    <text evidence="7">Belongs to the dTDP-4-dehydrorhamnose 3,5-epimerase family.</text>
</comment>
<dbReference type="GO" id="GO:0005829">
    <property type="term" value="C:cytosol"/>
    <property type="evidence" value="ECO:0007669"/>
    <property type="project" value="TreeGrafter"/>
</dbReference>
<evidence type="ECO:0000313" key="9">
    <source>
        <dbReference type="Proteomes" id="UP000076335"/>
    </source>
</evidence>
<dbReference type="InterPro" id="IPR000888">
    <property type="entry name" value="RmlC-like"/>
</dbReference>
<comment type="catalytic activity">
    <reaction evidence="1 7">
        <text>dTDP-4-dehydro-6-deoxy-alpha-D-glucose = dTDP-4-dehydro-beta-L-rhamnose</text>
        <dbReference type="Rhea" id="RHEA:16969"/>
        <dbReference type="ChEBI" id="CHEBI:57649"/>
        <dbReference type="ChEBI" id="CHEBI:62830"/>
        <dbReference type="EC" id="5.1.3.13"/>
    </reaction>
</comment>
<comment type="pathway">
    <text evidence="7">Carbohydrate biosynthesis; dTDP-L-rhamnose biosynthesis.</text>
</comment>
<comment type="caution">
    <text evidence="8">The sequence shown here is derived from an EMBL/GenBank/DDBJ whole genome shotgun (WGS) entry which is preliminary data.</text>
</comment>
<dbReference type="NCBIfam" id="TIGR01221">
    <property type="entry name" value="rmlC"/>
    <property type="match status" value="1"/>
</dbReference>
<evidence type="ECO:0000256" key="3">
    <source>
        <dbReference type="ARBA" id="ARBA00012098"/>
    </source>
</evidence>
<dbReference type="PANTHER" id="PTHR21047:SF2">
    <property type="entry name" value="THYMIDINE DIPHOSPHO-4-KETO-RHAMNOSE 3,5-EPIMERASE"/>
    <property type="match status" value="1"/>
</dbReference>
<organism evidence="8 9">
    <name type="scientific">Thalassospira lucentensis</name>
    <dbReference type="NCBI Taxonomy" id="168935"/>
    <lineage>
        <taxon>Bacteria</taxon>
        <taxon>Pseudomonadati</taxon>
        <taxon>Pseudomonadota</taxon>
        <taxon>Alphaproteobacteria</taxon>
        <taxon>Rhodospirillales</taxon>
        <taxon>Thalassospiraceae</taxon>
        <taxon>Thalassospira</taxon>
    </lineage>
</organism>
<dbReference type="GO" id="GO:0019305">
    <property type="term" value="P:dTDP-rhamnose biosynthetic process"/>
    <property type="evidence" value="ECO:0007669"/>
    <property type="project" value="UniProtKB-UniRule"/>
</dbReference>
<dbReference type="OrthoDB" id="9800680at2"/>
<dbReference type="EMBL" id="LPVY01000003">
    <property type="protein sequence ID" value="KZB68255.1"/>
    <property type="molecule type" value="Genomic_DNA"/>
</dbReference>
<dbReference type="AlphaFoldDB" id="A0A154LAM8"/>
<evidence type="ECO:0000256" key="5">
    <source>
        <dbReference type="PIRSR" id="PIRSR600888-1"/>
    </source>
</evidence>
<proteinExistence type="inferred from homology"/>
<comment type="subunit">
    <text evidence="7">Homodimer.</text>
</comment>
<dbReference type="Pfam" id="PF00908">
    <property type="entry name" value="dTDP_sugar_isom"/>
    <property type="match status" value="1"/>
</dbReference>
<dbReference type="Proteomes" id="UP000076335">
    <property type="component" value="Unassembled WGS sequence"/>
</dbReference>
<dbReference type="UniPathway" id="UPA00124"/>
<dbReference type="CDD" id="cd00438">
    <property type="entry name" value="cupin_RmlC"/>
    <property type="match status" value="1"/>
</dbReference>
<evidence type="ECO:0000313" key="8">
    <source>
        <dbReference type="EMBL" id="KZB68255.1"/>
    </source>
</evidence>
<dbReference type="GO" id="GO:0000271">
    <property type="term" value="P:polysaccharide biosynthetic process"/>
    <property type="evidence" value="ECO:0007669"/>
    <property type="project" value="TreeGrafter"/>
</dbReference>
<feature type="active site" description="Proton acceptor" evidence="5">
    <location>
        <position position="62"/>
    </location>
</feature>
<dbReference type="InterPro" id="IPR011051">
    <property type="entry name" value="RmlC_Cupin_sf"/>
</dbReference>
<dbReference type="GO" id="GO:0008830">
    <property type="term" value="F:dTDP-4-dehydrorhamnose 3,5-epimerase activity"/>
    <property type="evidence" value="ECO:0007669"/>
    <property type="project" value="UniProtKB-UniRule"/>
</dbReference>
<evidence type="ECO:0000256" key="4">
    <source>
        <dbReference type="ARBA" id="ARBA00019595"/>
    </source>
</evidence>
<name>A0A154LAM8_9PROT</name>
<evidence type="ECO:0000256" key="1">
    <source>
        <dbReference type="ARBA" id="ARBA00001298"/>
    </source>
</evidence>
<dbReference type="SUPFAM" id="SSF51182">
    <property type="entry name" value="RmlC-like cupins"/>
    <property type="match status" value="1"/>
</dbReference>
<dbReference type="InterPro" id="IPR014710">
    <property type="entry name" value="RmlC-like_jellyroll"/>
</dbReference>
<evidence type="ECO:0000256" key="6">
    <source>
        <dbReference type="PIRSR" id="PIRSR600888-3"/>
    </source>
</evidence>
<dbReference type="EC" id="5.1.3.13" evidence="3 7"/>
<feature type="active site" description="Proton donor" evidence="5">
    <location>
        <position position="132"/>
    </location>
</feature>
<dbReference type="PANTHER" id="PTHR21047">
    <property type="entry name" value="DTDP-6-DEOXY-D-GLUCOSE-3,5 EPIMERASE"/>
    <property type="match status" value="1"/>
</dbReference>
<feature type="site" description="Participates in a stacking interaction with the thymidine ring of dTDP-4-oxo-6-deoxyglucose" evidence="6">
    <location>
        <position position="138"/>
    </location>
</feature>
<protein>
    <recommendedName>
        <fullName evidence="4 7">dTDP-4-dehydrorhamnose 3,5-epimerase</fullName>
        <ecNumber evidence="3 7">5.1.3.13</ecNumber>
    </recommendedName>
    <alternativeName>
        <fullName evidence="7">Thymidine diphospho-4-keto-rhamnose 3,5-epimerase</fullName>
    </alternativeName>
</protein>
<keyword evidence="7" id="KW-0413">Isomerase</keyword>
<comment type="function">
    <text evidence="2 7">Catalyzes the epimerization of the C3' and C5'positions of dTDP-6-deoxy-D-xylo-4-hexulose, forming dTDP-6-deoxy-L-lyxo-4-hexulose.</text>
</comment>
<sequence>MEFDRFDIDGPVLFVPNRHRDPRGTFAETFREDEFRAAIGDVTLVQENQSISKPVNTIRGLHYQSEPRAQGKLVRVTTGAIMDIAVDLRLHSQTFGQHIKIELSEENWYQLWIPPGFAHGFRTMRPDTTVIYKVSDYYSPEHDRGIAWNDPDIHIDWELYGQQPVLSEKDKDQPALVELFSIDVARAAEAHRAMVHDIGRYRASTGD</sequence>
<evidence type="ECO:0000256" key="2">
    <source>
        <dbReference type="ARBA" id="ARBA00001997"/>
    </source>
</evidence>
<reference evidence="8 9" key="1">
    <citation type="submission" date="2015-12" db="EMBL/GenBank/DDBJ databases">
        <title>Genome sequence of Thalassospira lucentensis MCCC 1A02072.</title>
        <authorList>
            <person name="Lu L."/>
            <person name="Lai Q."/>
            <person name="Shao Z."/>
            <person name="Qian P."/>
        </authorList>
    </citation>
    <scope>NUCLEOTIDE SEQUENCE [LARGE SCALE GENOMIC DNA]</scope>
    <source>
        <strain evidence="8 9">MCCC 1A02072</strain>
    </source>
</reference>
<gene>
    <name evidence="8" type="ORF">AUP42_12460</name>
</gene>
<dbReference type="RefSeq" id="WP_062949212.1">
    <property type="nucleotide sequence ID" value="NZ_LPVY01000003.1"/>
</dbReference>
<dbReference type="Gene3D" id="2.60.120.10">
    <property type="entry name" value="Jelly Rolls"/>
    <property type="match status" value="1"/>
</dbReference>
<accession>A0A154LAM8</accession>